<evidence type="ECO:0000256" key="1">
    <source>
        <dbReference type="SAM" id="MobiDB-lite"/>
    </source>
</evidence>
<feature type="compositionally biased region" description="Polar residues" evidence="1">
    <location>
        <begin position="1"/>
        <end position="14"/>
    </location>
</feature>
<sequence>MTAQSNGNAPSQSKHAPHASLRETSLTFSRPLGINEFSYVRGRGQLGYTDSYTIARLSCAGGHVIADEEVVAACASLRLRHPLLGSKVTFSSPQFPELSFTAPLSEGHALRTAHAQIEFHTFEDQGVAAEALSDLWMSTPADEALDIRDATCSLWWGKSAALDAGEYVFGLRTTHFITDGRRRLNLVRCFMELLASPGRARMELAAHFAGDTPMVGMPPTLESLRPKIELSDEEKAKAKVTFNEVVKYIDKPLSGLVLEGPASADGIVARCIRHVWNEEETSHILKACKAQAVTITTLVNSASALASVRAVPEHANLLADDAYYFEFNQAIDLNSRVPRTSINGEVETANHILVYPIIIRVPRAAAHSENASYAVFDTAREFKARNAELVQSPYFWYFLDMYRPLLGQRYMSNLSGTSKPLMPYMSSLGELKTLLPSRYPVTHHEVKGNGANGVGGRPPAEIIIKDQTTAGRMDPQMVSFLLYTFDGKLHLQFKWNAGRLREACVGEWFKRTVDIISGGLQ</sequence>
<proteinExistence type="predicted"/>
<evidence type="ECO:0000313" key="3">
    <source>
        <dbReference type="Proteomes" id="UP000015241"/>
    </source>
</evidence>
<name>S8F311_FOMSC</name>
<dbReference type="PANTHER" id="PTHR42034:SF1">
    <property type="entry name" value="CONDENSATION DOMAIN-CONTAINING PROTEIN"/>
    <property type="match status" value="1"/>
</dbReference>
<dbReference type="EMBL" id="KE504193">
    <property type="protein sequence ID" value="EPS96165.1"/>
    <property type="molecule type" value="Genomic_DNA"/>
</dbReference>
<reference evidence="2 3" key="1">
    <citation type="journal article" date="2012" name="Science">
        <title>The Paleozoic origin of enzymatic lignin decomposition reconstructed from 31 fungal genomes.</title>
        <authorList>
            <person name="Floudas D."/>
            <person name="Binder M."/>
            <person name="Riley R."/>
            <person name="Barry K."/>
            <person name="Blanchette R.A."/>
            <person name="Henrissat B."/>
            <person name="Martinez A.T."/>
            <person name="Otillar R."/>
            <person name="Spatafora J.W."/>
            <person name="Yadav J.S."/>
            <person name="Aerts A."/>
            <person name="Benoit I."/>
            <person name="Boyd A."/>
            <person name="Carlson A."/>
            <person name="Copeland A."/>
            <person name="Coutinho P.M."/>
            <person name="de Vries R.P."/>
            <person name="Ferreira P."/>
            <person name="Findley K."/>
            <person name="Foster B."/>
            <person name="Gaskell J."/>
            <person name="Glotzer D."/>
            <person name="Gorecki P."/>
            <person name="Heitman J."/>
            <person name="Hesse C."/>
            <person name="Hori C."/>
            <person name="Igarashi K."/>
            <person name="Jurgens J.A."/>
            <person name="Kallen N."/>
            <person name="Kersten P."/>
            <person name="Kohler A."/>
            <person name="Kuees U."/>
            <person name="Kumar T.K.A."/>
            <person name="Kuo A."/>
            <person name="LaButti K."/>
            <person name="Larrondo L.F."/>
            <person name="Lindquist E."/>
            <person name="Ling A."/>
            <person name="Lombard V."/>
            <person name="Lucas S."/>
            <person name="Lundell T."/>
            <person name="Martin R."/>
            <person name="McLaughlin D.J."/>
            <person name="Morgenstern I."/>
            <person name="Morin E."/>
            <person name="Murat C."/>
            <person name="Nagy L.G."/>
            <person name="Nolan M."/>
            <person name="Ohm R.A."/>
            <person name="Patyshakuliyeva A."/>
            <person name="Rokas A."/>
            <person name="Ruiz-Duenas F.J."/>
            <person name="Sabat G."/>
            <person name="Salamov A."/>
            <person name="Samejima M."/>
            <person name="Schmutz J."/>
            <person name="Slot J.C."/>
            <person name="St John F."/>
            <person name="Stenlid J."/>
            <person name="Sun H."/>
            <person name="Sun S."/>
            <person name="Syed K."/>
            <person name="Tsang A."/>
            <person name="Wiebenga A."/>
            <person name="Young D."/>
            <person name="Pisabarro A."/>
            <person name="Eastwood D.C."/>
            <person name="Martin F."/>
            <person name="Cullen D."/>
            <person name="Grigoriev I.V."/>
            <person name="Hibbett D.S."/>
        </authorList>
    </citation>
    <scope>NUCLEOTIDE SEQUENCE</scope>
    <source>
        <strain evidence="3">FP-58527</strain>
    </source>
</reference>
<protein>
    <recommendedName>
        <fullName evidence="4">Condensation domain-containing protein</fullName>
    </recommendedName>
</protein>
<dbReference type="Gene3D" id="3.30.559.30">
    <property type="entry name" value="Nonribosomal peptide synthetase, condensation domain"/>
    <property type="match status" value="1"/>
</dbReference>
<dbReference type="STRING" id="743788.S8F311"/>
<evidence type="ECO:0008006" key="4">
    <source>
        <dbReference type="Google" id="ProtNLM"/>
    </source>
</evidence>
<keyword evidence="3" id="KW-1185">Reference proteome</keyword>
<organism evidence="2 3">
    <name type="scientific">Fomitopsis schrenkii</name>
    <name type="common">Brown rot fungus</name>
    <dbReference type="NCBI Taxonomy" id="2126942"/>
    <lineage>
        <taxon>Eukaryota</taxon>
        <taxon>Fungi</taxon>
        <taxon>Dikarya</taxon>
        <taxon>Basidiomycota</taxon>
        <taxon>Agaricomycotina</taxon>
        <taxon>Agaricomycetes</taxon>
        <taxon>Polyporales</taxon>
        <taxon>Fomitopsis</taxon>
    </lineage>
</organism>
<evidence type="ECO:0000313" key="2">
    <source>
        <dbReference type="EMBL" id="EPS96165.1"/>
    </source>
</evidence>
<feature type="region of interest" description="Disordered" evidence="1">
    <location>
        <begin position="1"/>
        <end position="22"/>
    </location>
</feature>
<dbReference type="OrthoDB" id="2768710at2759"/>
<dbReference type="Gene3D" id="3.30.559.10">
    <property type="entry name" value="Chloramphenicol acetyltransferase-like domain"/>
    <property type="match status" value="1"/>
</dbReference>
<dbReference type="PANTHER" id="PTHR42034">
    <property type="entry name" value="CHROMOSOME 7, WHOLE GENOME SHOTGUN SEQUENCE-RELATED"/>
    <property type="match status" value="1"/>
</dbReference>
<dbReference type="InterPro" id="IPR023213">
    <property type="entry name" value="CAT-like_dom_sf"/>
</dbReference>
<dbReference type="AlphaFoldDB" id="S8F311"/>
<dbReference type="InParanoid" id="S8F311"/>
<dbReference type="Proteomes" id="UP000015241">
    <property type="component" value="Unassembled WGS sequence"/>
</dbReference>
<gene>
    <name evidence="2" type="ORF">FOMPIDRAFT_1032543</name>
</gene>
<dbReference type="HOGENOM" id="CLU_516814_0_0_1"/>
<accession>S8F311</accession>